<dbReference type="OrthoDB" id="66510at2759"/>
<dbReference type="GO" id="GO:0061630">
    <property type="term" value="F:ubiquitin protein ligase activity"/>
    <property type="evidence" value="ECO:0007669"/>
    <property type="project" value="TreeGrafter"/>
</dbReference>
<name>A0A8H4KPQ8_9HYPO</name>
<accession>A0A8H4KPQ8</accession>
<dbReference type="PANTHER" id="PTHR31531">
    <property type="entry name" value="E3 UBIQUITIN-PROTEIN LIGASE E3D FAMILY MEMBER"/>
    <property type="match status" value="1"/>
</dbReference>
<sequence>MTSPQSITIYAELLSNIRQISVVASLSTPADPSTKAEISHHGRQLNVTHRGYTESVTLPAQTSVTGSLPVAQNARPGLSWRLPVSPTEAKLVHFSLENQALPWTSVDIAAGTPVSCRNCGSEFVAQSTINTWKDLPSENWAEMMEFWHCHKPHDHQHQNSESLATKGYGANHAISAQKGVGFVDLTSFLFLESDCKGLKYSSSTMDAGFDLSSLALNEDESKKFLHIFCRKCATEVGLYNIAALSVTLFKWQITCQTNTQDPSPSSSECLAATLMATISRSGSSKSIITPHILGTVKPGPVVAHQNLHLWVLNPNVVYAASSTAGRKTAMKILYKHIDSAEGDKLITSMNSDVQEIALPEAAIKAAEECLLSSGQLLPVHERTFREWNVGLLGRWEPVS</sequence>
<proteinExistence type="predicted"/>
<evidence type="ECO:0008006" key="3">
    <source>
        <dbReference type="Google" id="ProtNLM"/>
    </source>
</evidence>
<dbReference type="GO" id="GO:0005829">
    <property type="term" value="C:cytosol"/>
    <property type="evidence" value="ECO:0007669"/>
    <property type="project" value="TreeGrafter"/>
</dbReference>
<evidence type="ECO:0000313" key="1">
    <source>
        <dbReference type="EMBL" id="KAF4455032.1"/>
    </source>
</evidence>
<comment type="caution">
    <text evidence="1">The sequence shown here is derived from an EMBL/GenBank/DDBJ whole genome shotgun (WGS) entry which is preliminary data.</text>
</comment>
<dbReference type="EMBL" id="JAADJG010000108">
    <property type="protein sequence ID" value="KAF4455032.1"/>
    <property type="molecule type" value="Genomic_DNA"/>
</dbReference>
<dbReference type="GO" id="GO:0006513">
    <property type="term" value="P:protein monoubiquitination"/>
    <property type="evidence" value="ECO:0007669"/>
    <property type="project" value="TreeGrafter"/>
</dbReference>
<dbReference type="PANTHER" id="PTHR31531:SF2">
    <property type="entry name" value="E3 UBIQUITIN-PROTEIN LIGASE E3D"/>
    <property type="match status" value="1"/>
</dbReference>
<dbReference type="GO" id="GO:0043161">
    <property type="term" value="P:proteasome-mediated ubiquitin-dependent protein catabolic process"/>
    <property type="evidence" value="ECO:0007669"/>
    <property type="project" value="TreeGrafter"/>
</dbReference>
<dbReference type="AlphaFoldDB" id="A0A8H4KPQ8"/>
<dbReference type="GO" id="GO:0030332">
    <property type="term" value="F:cyclin binding"/>
    <property type="evidence" value="ECO:0007669"/>
    <property type="project" value="TreeGrafter"/>
</dbReference>
<dbReference type="Pfam" id="PF09814">
    <property type="entry name" value="HECT_2"/>
    <property type="match status" value="1"/>
</dbReference>
<protein>
    <recommendedName>
        <fullName evidence="3">Ubiquitin-conjugating enzyme E2C-binding protein</fullName>
    </recommendedName>
</protein>
<evidence type="ECO:0000313" key="2">
    <source>
        <dbReference type="Proteomes" id="UP000605986"/>
    </source>
</evidence>
<reference evidence="1" key="1">
    <citation type="submission" date="2020-01" db="EMBL/GenBank/DDBJ databases">
        <title>Identification and distribution of gene clusters putatively required for synthesis of sphingolipid metabolism inhibitors in phylogenetically diverse species of the filamentous fungus Fusarium.</title>
        <authorList>
            <person name="Kim H.-S."/>
            <person name="Busman M."/>
            <person name="Brown D.W."/>
            <person name="Divon H."/>
            <person name="Uhlig S."/>
            <person name="Proctor R.H."/>
        </authorList>
    </citation>
    <scope>NUCLEOTIDE SEQUENCE</scope>
    <source>
        <strain evidence="1">NRRL 53441</strain>
    </source>
</reference>
<dbReference type="GO" id="GO:0031624">
    <property type="term" value="F:ubiquitin conjugating enzyme binding"/>
    <property type="evidence" value="ECO:0007669"/>
    <property type="project" value="TreeGrafter"/>
</dbReference>
<dbReference type="GO" id="GO:0000209">
    <property type="term" value="P:protein polyubiquitination"/>
    <property type="evidence" value="ECO:0007669"/>
    <property type="project" value="TreeGrafter"/>
</dbReference>
<dbReference type="GO" id="GO:0051865">
    <property type="term" value="P:protein autoubiquitination"/>
    <property type="evidence" value="ECO:0007669"/>
    <property type="project" value="TreeGrafter"/>
</dbReference>
<organism evidence="1 2">
    <name type="scientific">Fusarium austroafricanum</name>
    <dbReference type="NCBI Taxonomy" id="2364996"/>
    <lineage>
        <taxon>Eukaryota</taxon>
        <taxon>Fungi</taxon>
        <taxon>Dikarya</taxon>
        <taxon>Ascomycota</taxon>
        <taxon>Pezizomycotina</taxon>
        <taxon>Sordariomycetes</taxon>
        <taxon>Hypocreomycetidae</taxon>
        <taxon>Hypocreales</taxon>
        <taxon>Nectriaceae</taxon>
        <taxon>Fusarium</taxon>
        <taxon>Fusarium concolor species complex</taxon>
    </lineage>
</organism>
<dbReference type="GO" id="GO:0005634">
    <property type="term" value="C:nucleus"/>
    <property type="evidence" value="ECO:0007669"/>
    <property type="project" value="TreeGrafter"/>
</dbReference>
<dbReference type="InterPro" id="IPR019193">
    <property type="entry name" value="UBQ-conj_enz_E2-bd_prot"/>
</dbReference>
<dbReference type="Proteomes" id="UP000605986">
    <property type="component" value="Unassembled WGS sequence"/>
</dbReference>
<gene>
    <name evidence="1" type="ORF">F53441_2593</name>
</gene>
<dbReference type="GO" id="GO:0000151">
    <property type="term" value="C:ubiquitin ligase complex"/>
    <property type="evidence" value="ECO:0007669"/>
    <property type="project" value="TreeGrafter"/>
</dbReference>
<keyword evidence="2" id="KW-1185">Reference proteome</keyword>